<dbReference type="GO" id="GO:0070681">
    <property type="term" value="P:glutaminyl-tRNAGln biosynthesis via transamidation"/>
    <property type="evidence" value="ECO:0007669"/>
    <property type="project" value="TreeGrafter"/>
</dbReference>
<dbReference type="InterPro" id="IPR006075">
    <property type="entry name" value="Asn/Gln-tRNA_Trfase_suB/E_cat"/>
</dbReference>
<feature type="domain" description="Asn/Gln amidotransferase" evidence="12">
    <location>
        <begin position="331"/>
        <end position="478"/>
    </location>
</feature>
<dbReference type="InterPro" id="IPR003789">
    <property type="entry name" value="Asn/Gln_tRNA_amidoTrase-B-like"/>
</dbReference>
<keyword evidence="6 11" id="KW-0067">ATP-binding</keyword>
<evidence type="ECO:0000256" key="10">
    <source>
        <dbReference type="ARBA" id="ARBA00047913"/>
    </source>
</evidence>
<dbReference type="FunFam" id="1.10.10.410:FF:000001">
    <property type="entry name" value="Aspartyl/glutamyl-tRNA(Asn/Gln) amidotransferase subunit B"/>
    <property type="match status" value="1"/>
</dbReference>
<evidence type="ECO:0000256" key="5">
    <source>
        <dbReference type="ARBA" id="ARBA00022741"/>
    </source>
</evidence>
<keyword evidence="14" id="KW-1185">Reference proteome</keyword>
<dbReference type="Pfam" id="PF02637">
    <property type="entry name" value="GatB_Yqey"/>
    <property type="match status" value="1"/>
</dbReference>
<evidence type="ECO:0000256" key="2">
    <source>
        <dbReference type="ARBA" id="ARBA00011123"/>
    </source>
</evidence>
<dbReference type="HAMAP" id="MF_00121">
    <property type="entry name" value="GatB"/>
    <property type="match status" value="1"/>
</dbReference>
<dbReference type="PANTHER" id="PTHR11659:SF0">
    <property type="entry name" value="GLUTAMYL-TRNA(GLN) AMIDOTRANSFERASE SUBUNIT B, MITOCHONDRIAL"/>
    <property type="match status" value="1"/>
</dbReference>
<comment type="subunit">
    <text evidence="2 11">Heterotrimer of A, B and C subunits.</text>
</comment>
<evidence type="ECO:0000313" key="14">
    <source>
        <dbReference type="Proteomes" id="UP000636888"/>
    </source>
</evidence>
<gene>
    <name evidence="11 13" type="primary">gatB</name>
    <name evidence="13" type="ORF">JFN93_08060</name>
</gene>
<comment type="catalytic activity">
    <reaction evidence="9 11">
        <text>L-aspartyl-tRNA(Asn) + L-glutamine + ATP + H2O = L-asparaginyl-tRNA(Asn) + L-glutamate + ADP + phosphate + 2 H(+)</text>
        <dbReference type="Rhea" id="RHEA:14513"/>
        <dbReference type="Rhea" id="RHEA-COMP:9674"/>
        <dbReference type="Rhea" id="RHEA-COMP:9677"/>
        <dbReference type="ChEBI" id="CHEBI:15377"/>
        <dbReference type="ChEBI" id="CHEBI:15378"/>
        <dbReference type="ChEBI" id="CHEBI:29985"/>
        <dbReference type="ChEBI" id="CHEBI:30616"/>
        <dbReference type="ChEBI" id="CHEBI:43474"/>
        <dbReference type="ChEBI" id="CHEBI:58359"/>
        <dbReference type="ChEBI" id="CHEBI:78515"/>
        <dbReference type="ChEBI" id="CHEBI:78516"/>
        <dbReference type="ChEBI" id="CHEBI:456216"/>
    </reaction>
</comment>
<evidence type="ECO:0000259" key="12">
    <source>
        <dbReference type="SMART" id="SM00845"/>
    </source>
</evidence>
<evidence type="ECO:0000256" key="7">
    <source>
        <dbReference type="ARBA" id="ARBA00022917"/>
    </source>
</evidence>
<evidence type="ECO:0000256" key="8">
    <source>
        <dbReference type="ARBA" id="ARBA00024799"/>
    </source>
</evidence>
<evidence type="ECO:0000256" key="9">
    <source>
        <dbReference type="ARBA" id="ARBA00047380"/>
    </source>
</evidence>
<protein>
    <recommendedName>
        <fullName evidence="3 11">Aspartyl/glutamyl-tRNA(Asn/Gln) amidotransferase subunit B</fullName>
        <shortName evidence="11">Asp/Glu-ADT subunit B</shortName>
        <ecNumber evidence="11">6.3.5.-</ecNumber>
    </recommendedName>
</protein>
<dbReference type="Pfam" id="PF02934">
    <property type="entry name" value="GatB_N"/>
    <property type="match status" value="1"/>
</dbReference>
<dbReference type="AlphaFoldDB" id="A0A8J7LYE4"/>
<evidence type="ECO:0000256" key="1">
    <source>
        <dbReference type="ARBA" id="ARBA00005306"/>
    </source>
</evidence>
<keyword evidence="4 11" id="KW-0436">Ligase</keyword>
<dbReference type="GO" id="GO:0006412">
    <property type="term" value="P:translation"/>
    <property type="evidence" value="ECO:0007669"/>
    <property type="project" value="UniProtKB-UniRule"/>
</dbReference>
<dbReference type="InterPro" id="IPR017959">
    <property type="entry name" value="Asn/Gln-tRNA_amidoTrfase_suB/E"/>
</dbReference>
<dbReference type="NCBIfam" id="NF004014">
    <property type="entry name" value="PRK05477.1-4"/>
    <property type="match status" value="1"/>
</dbReference>
<dbReference type="Gene3D" id="1.10.10.410">
    <property type="match status" value="1"/>
</dbReference>
<dbReference type="SMART" id="SM00845">
    <property type="entry name" value="GatB_Yqey"/>
    <property type="match status" value="1"/>
</dbReference>
<proteinExistence type="inferred from homology"/>
<dbReference type="InterPro" id="IPR004413">
    <property type="entry name" value="GatB"/>
</dbReference>
<dbReference type="PROSITE" id="PS01234">
    <property type="entry name" value="GATB"/>
    <property type="match status" value="1"/>
</dbReference>
<dbReference type="GO" id="GO:0005524">
    <property type="term" value="F:ATP binding"/>
    <property type="evidence" value="ECO:0007669"/>
    <property type="project" value="UniProtKB-KW"/>
</dbReference>
<dbReference type="EMBL" id="JAEMHM010000006">
    <property type="protein sequence ID" value="MBJ6724657.1"/>
    <property type="molecule type" value="Genomic_DNA"/>
</dbReference>
<evidence type="ECO:0000313" key="13">
    <source>
        <dbReference type="EMBL" id="MBJ6724657.1"/>
    </source>
</evidence>
<dbReference type="NCBIfam" id="NF004015">
    <property type="entry name" value="PRK05477.1-5"/>
    <property type="match status" value="1"/>
</dbReference>
<comment type="caution">
    <text evidence="13">The sequence shown here is derived from an EMBL/GenBank/DDBJ whole genome shotgun (WGS) entry which is preliminary data.</text>
</comment>
<dbReference type="InterPro" id="IPR014746">
    <property type="entry name" value="Gln_synth/guanido_kin_cat_dom"/>
</dbReference>
<dbReference type="SUPFAM" id="SSF55931">
    <property type="entry name" value="Glutamine synthetase/guanido kinase"/>
    <property type="match status" value="1"/>
</dbReference>
<evidence type="ECO:0000256" key="4">
    <source>
        <dbReference type="ARBA" id="ARBA00022598"/>
    </source>
</evidence>
<comment type="catalytic activity">
    <reaction evidence="10 11">
        <text>L-glutamyl-tRNA(Gln) + L-glutamine + ATP + H2O = L-glutaminyl-tRNA(Gln) + L-glutamate + ADP + phosphate + H(+)</text>
        <dbReference type="Rhea" id="RHEA:17521"/>
        <dbReference type="Rhea" id="RHEA-COMP:9681"/>
        <dbReference type="Rhea" id="RHEA-COMP:9684"/>
        <dbReference type="ChEBI" id="CHEBI:15377"/>
        <dbReference type="ChEBI" id="CHEBI:15378"/>
        <dbReference type="ChEBI" id="CHEBI:29985"/>
        <dbReference type="ChEBI" id="CHEBI:30616"/>
        <dbReference type="ChEBI" id="CHEBI:43474"/>
        <dbReference type="ChEBI" id="CHEBI:58359"/>
        <dbReference type="ChEBI" id="CHEBI:78520"/>
        <dbReference type="ChEBI" id="CHEBI:78521"/>
        <dbReference type="ChEBI" id="CHEBI:456216"/>
    </reaction>
</comment>
<dbReference type="RefSeq" id="WP_199383553.1">
    <property type="nucleotide sequence ID" value="NZ_JAEMHM010000006.1"/>
</dbReference>
<dbReference type="Proteomes" id="UP000636888">
    <property type="component" value="Unassembled WGS sequence"/>
</dbReference>
<dbReference type="NCBIfam" id="NF004012">
    <property type="entry name" value="PRK05477.1-2"/>
    <property type="match status" value="1"/>
</dbReference>
<dbReference type="InterPro" id="IPR042114">
    <property type="entry name" value="GatB_C_1"/>
</dbReference>
<keyword evidence="7 11" id="KW-0648">Protein biosynthesis</keyword>
<dbReference type="InterPro" id="IPR023168">
    <property type="entry name" value="GatB_Yqey_C_2"/>
</dbReference>
<evidence type="ECO:0000256" key="11">
    <source>
        <dbReference type="HAMAP-Rule" id="MF_00121"/>
    </source>
</evidence>
<name>A0A8J7LYE4_9BACT</name>
<dbReference type="Gene3D" id="1.10.150.380">
    <property type="entry name" value="GatB domain, N-terminal subdomain"/>
    <property type="match status" value="1"/>
</dbReference>
<evidence type="ECO:0000256" key="6">
    <source>
        <dbReference type="ARBA" id="ARBA00022840"/>
    </source>
</evidence>
<dbReference type="SUPFAM" id="SSF89095">
    <property type="entry name" value="GatB/YqeY motif"/>
    <property type="match status" value="1"/>
</dbReference>
<dbReference type="InterPro" id="IPR018027">
    <property type="entry name" value="Asn/Gln_amidotransferase"/>
</dbReference>
<accession>A0A8J7LYE4</accession>
<sequence length="480" mass="52990">MKYQVVIGLEVHTQLTTATKIFCGCSTRFGAQPNSQTCPVCLGFPGALPVLNQKVVEYAIRAGLATNCTIAERSVFARKNYFYPDLPKGYQISQFDLPICVNGHLDIDLEGGGTKRIGITRIHMEEDAGKLVHADIPGVGDDSCVDLNRACTPLLEVVSEPDMRSPDEAIAYLKKLHQIVVYLGICDGNLEEGSFRCDANVSLMPVGSNVFGTRAELKNINSFRFIKQAIEYEIERQAEILDEGGRVIQETRLFDPSTGTTRSMRGKEEAHDYRYFPDPDLVPVIVSPSWVDEVRQSLPELPDAKRERFVKEMGLPEYDAEILTSTRELAEYFDATVALFPQAKTVSNWVMGEVSRALNEDGKNVTECPVTPELLAALLKLIEKGTISGKIAKTVFDEMYKTGKEPEKIVEEKGLVQVSDTGAIEAIIDEILAREAGQVAEYRSGKDKLFGFFVGQVMRASKGKANPAVVNDLLLKKLAP</sequence>
<dbReference type="InterPro" id="IPR017958">
    <property type="entry name" value="Gln-tRNA_amidoTrfase_suB_CS"/>
</dbReference>
<organism evidence="13 14">
    <name type="scientific">Geomesophilobacter sediminis</name>
    <dbReference type="NCBI Taxonomy" id="2798584"/>
    <lineage>
        <taxon>Bacteria</taxon>
        <taxon>Pseudomonadati</taxon>
        <taxon>Thermodesulfobacteriota</taxon>
        <taxon>Desulfuromonadia</taxon>
        <taxon>Geobacterales</taxon>
        <taxon>Geobacteraceae</taxon>
        <taxon>Geomesophilobacter</taxon>
    </lineage>
</organism>
<comment type="similarity">
    <text evidence="1 11">Belongs to the GatB/GatE family. GatB subfamily.</text>
</comment>
<dbReference type="GO" id="GO:0050567">
    <property type="term" value="F:glutaminyl-tRNA synthase (glutamine-hydrolyzing) activity"/>
    <property type="evidence" value="ECO:0007669"/>
    <property type="project" value="UniProtKB-UniRule"/>
</dbReference>
<dbReference type="EC" id="6.3.5.-" evidence="11"/>
<comment type="function">
    <text evidence="8 11">Allows the formation of correctly charged Asn-tRNA(Asn) or Gln-tRNA(Gln) through the transamidation of misacylated Asp-tRNA(Asn) or Glu-tRNA(Gln) in organisms which lack either or both of asparaginyl-tRNA or glutaminyl-tRNA synthetases. The reaction takes place in the presence of glutamine and ATP through an activated phospho-Asp-tRNA(Asn) or phospho-Glu-tRNA(Gln).</text>
</comment>
<dbReference type="NCBIfam" id="TIGR00133">
    <property type="entry name" value="gatB"/>
    <property type="match status" value="1"/>
</dbReference>
<dbReference type="PANTHER" id="PTHR11659">
    <property type="entry name" value="GLUTAMYL-TRNA GLN AMIDOTRANSFERASE SUBUNIT B MITOCHONDRIAL AND PROKARYOTIC PET112-RELATED"/>
    <property type="match status" value="1"/>
</dbReference>
<keyword evidence="5 11" id="KW-0547">Nucleotide-binding</keyword>
<dbReference type="FunFam" id="1.10.150.380:FF:000001">
    <property type="entry name" value="Aspartyl/glutamyl-tRNA(Asn/Gln) amidotransferase subunit B"/>
    <property type="match status" value="1"/>
</dbReference>
<reference evidence="13" key="1">
    <citation type="submission" date="2020-12" db="EMBL/GenBank/DDBJ databases">
        <title>Geomonas sp. Red875, isolated from river sediment.</title>
        <authorList>
            <person name="Xu Z."/>
            <person name="Zhang Z."/>
            <person name="Masuda Y."/>
            <person name="Itoh H."/>
            <person name="Senoo K."/>
        </authorList>
    </citation>
    <scope>NUCLEOTIDE SEQUENCE</scope>
    <source>
        <strain evidence="13">Red875</strain>
    </source>
</reference>
<evidence type="ECO:0000256" key="3">
    <source>
        <dbReference type="ARBA" id="ARBA00016923"/>
    </source>
</evidence>